<evidence type="ECO:0000313" key="9">
    <source>
        <dbReference type="Proteomes" id="UP000002620"/>
    </source>
</evidence>
<feature type="transmembrane region" description="Helical" evidence="7">
    <location>
        <begin position="298"/>
        <end position="317"/>
    </location>
</feature>
<sequence>MAKAAAYGGSWARDYDDIFERKWSFRMTPWRAIGFAIVGVMLFAAIYRLIFGLGAATNLNDRWPWGLWIGFDVLTGVALAGGGFTTCFLVHVLHIKDWKPIARATALTSLIGYLLVLGGLFLDIGRWYNFWRPFLVYAGSWHSVLFEVFWCVSLYTVVQLLEFGHIVFERVKSPGFKRFFDAILVPMYIFGIILPTLHQSSLGSLYLVAVNRLDPLWWSILIPVFFLLSAVFVGPAMATVEGSLAAAAYRREFELDVLQSFVRVSAVVMSVYLLLKGIDLVYRGQIGHLFDGSFTSNMFLLEIVGGVIIPLIMYLIPSVRRSKAGLITASALVVAGVIFNRFNVVFTGMAKWANAPYFPSWMELSVSIGLVTLGILAYCFVVENFPVLYDEHRHKYVPVR</sequence>
<proteinExistence type="inferred from homology"/>
<feature type="transmembrane region" description="Helical" evidence="7">
    <location>
        <begin position="217"/>
        <end position="240"/>
    </location>
</feature>
<dbReference type="GO" id="GO:0005886">
    <property type="term" value="C:plasma membrane"/>
    <property type="evidence" value="ECO:0007669"/>
    <property type="project" value="UniProtKB-SubCell"/>
</dbReference>
<reference evidence="8 9" key="1">
    <citation type="submission" date="2009-10" db="EMBL/GenBank/DDBJ databases">
        <title>Complete sequence of chromosome of Ammonifex degensii KC4.</title>
        <authorList>
            <consortium name="US DOE Joint Genome Institute"/>
            <person name="Kerfeld C."/>
            <person name="Goodner B."/>
            <person name="Huber H."/>
            <person name="Stetter K."/>
            <person name="Lucas S."/>
            <person name="Copeland A."/>
            <person name="Lapidus A."/>
            <person name="Glavina del Rio T."/>
            <person name="Dalin E."/>
            <person name="Tice H."/>
            <person name="Bruce D."/>
            <person name="Goodwin L."/>
            <person name="Pitluck S."/>
            <person name="Saunders E."/>
            <person name="Brettin T."/>
            <person name="Detter J.C."/>
            <person name="Han C."/>
            <person name="Larimer F."/>
            <person name="Land M."/>
            <person name="Hauser L."/>
            <person name="Kyrpides N."/>
            <person name="Ovchinnikova G."/>
            <person name="Richardson P."/>
        </authorList>
    </citation>
    <scope>NUCLEOTIDE SEQUENCE [LARGE SCALE GENOMIC DNA]</scope>
    <source>
        <strain evidence="9">DSM 10501 / KC4</strain>
    </source>
</reference>
<feature type="transmembrane region" description="Helical" evidence="7">
    <location>
        <begin position="324"/>
        <end position="344"/>
    </location>
</feature>
<feature type="transmembrane region" description="Helical" evidence="7">
    <location>
        <begin position="134"/>
        <end position="158"/>
    </location>
</feature>
<dbReference type="KEGG" id="adg:Adeg_1198"/>
<dbReference type="InterPro" id="IPR051817">
    <property type="entry name" value="FDH_cytochrome_b556_subunit"/>
</dbReference>
<feature type="transmembrane region" description="Helical" evidence="7">
    <location>
        <begin position="104"/>
        <end position="122"/>
    </location>
</feature>
<evidence type="ECO:0000256" key="2">
    <source>
        <dbReference type="ARBA" id="ARBA00008929"/>
    </source>
</evidence>
<accession>C9R7N0</accession>
<dbReference type="AlphaFoldDB" id="C9R7N0"/>
<evidence type="ECO:0000256" key="1">
    <source>
        <dbReference type="ARBA" id="ARBA00004651"/>
    </source>
</evidence>
<dbReference type="GO" id="GO:0009061">
    <property type="term" value="P:anaerobic respiration"/>
    <property type="evidence" value="ECO:0007669"/>
    <property type="project" value="TreeGrafter"/>
</dbReference>
<feature type="transmembrane region" description="Helical" evidence="7">
    <location>
        <begin position="32"/>
        <end position="53"/>
    </location>
</feature>
<comment type="subcellular location">
    <subcellularLocation>
        <location evidence="1">Cell membrane</location>
        <topology evidence="1">Multi-pass membrane protein</topology>
    </subcellularLocation>
</comment>
<keyword evidence="3" id="KW-1003">Cell membrane</keyword>
<evidence type="ECO:0000256" key="6">
    <source>
        <dbReference type="ARBA" id="ARBA00023136"/>
    </source>
</evidence>
<dbReference type="eggNOG" id="COG5557">
    <property type="taxonomic scope" value="Bacteria"/>
</dbReference>
<feature type="transmembrane region" description="Helical" evidence="7">
    <location>
        <begin position="65"/>
        <end position="92"/>
    </location>
</feature>
<evidence type="ECO:0000256" key="3">
    <source>
        <dbReference type="ARBA" id="ARBA00022475"/>
    </source>
</evidence>
<dbReference type="HOGENOM" id="CLU_049007_0_0_9"/>
<keyword evidence="9" id="KW-1185">Reference proteome</keyword>
<feature type="transmembrane region" description="Helical" evidence="7">
    <location>
        <begin position="179"/>
        <end position="197"/>
    </location>
</feature>
<protein>
    <submittedName>
        <fullName evidence="8">Polysulphide reductase NrfD</fullName>
    </submittedName>
</protein>
<organism evidence="8 9">
    <name type="scientific">Ammonifex degensii (strain DSM 10501 / KC4)</name>
    <dbReference type="NCBI Taxonomy" id="429009"/>
    <lineage>
        <taxon>Bacteria</taxon>
        <taxon>Bacillati</taxon>
        <taxon>Bacillota</taxon>
        <taxon>Clostridia</taxon>
        <taxon>Thermoanaerobacterales</taxon>
        <taxon>Thermoanaerobacteraceae</taxon>
        <taxon>Ammonifex</taxon>
    </lineage>
</organism>
<dbReference type="Gene3D" id="1.20.1630.10">
    <property type="entry name" value="Formate dehydrogenase/DMSO reductase domain"/>
    <property type="match status" value="1"/>
</dbReference>
<name>C9R7N0_AMMDK</name>
<dbReference type="RefSeq" id="WP_015739186.1">
    <property type="nucleotide sequence ID" value="NC_013385.1"/>
</dbReference>
<dbReference type="Proteomes" id="UP000002620">
    <property type="component" value="Chromosome"/>
</dbReference>
<evidence type="ECO:0000313" key="8">
    <source>
        <dbReference type="EMBL" id="ACX52309.1"/>
    </source>
</evidence>
<evidence type="ECO:0000256" key="4">
    <source>
        <dbReference type="ARBA" id="ARBA00022692"/>
    </source>
</evidence>
<keyword evidence="6 7" id="KW-0472">Membrane</keyword>
<keyword evidence="4 7" id="KW-0812">Transmembrane</keyword>
<dbReference type="STRING" id="429009.Adeg_1198"/>
<evidence type="ECO:0000256" key="5">
    <source>
        <dbReference type="ARBA" id="ARBA00022989"/>
    </source>
</evidence>
<gene>
    <name evidence="8" type="ordered locus">Adeg_1198</name>
</gene>
<dbReference type="EMBL" id="CP001785">
    <property type="protein sequence ID" value="ACX52309.1"/>
    <property type="molecule type" value="Genomic_DNA"/>
</dbReference>
<dbReference type="PANTHER" id="PTHR30074">
    <property type="entry name" value="FORMATE DEHYDROGENASE, NITRATE-INDUCIBLE, CYTOCHROME B556 FDN SUBUNIT"/>
    <property type="match status" value="1"/>
</dbReference>
<dbReference type="InterPro" id="IPR005614">
    <property type="entry name" value="NrfD-like"/>
</dbReference>
<dbReference type="Pfam" id="PF03916">
    <property type="entry name" value="NrfD"/>
    <property type="match status" value="1"/>
</dbReference>
<comment type="similarity">
    <text evidence="2">Belongs to the NrfD family.</text>
</comment>
<evidence type="ECO:0000256" key="7">
    <source>
        <dbReference type="SAM" id="Phobius"/>
    </source>
</evidence>
<feature type="transmembrane region" description="Helical" evidence="7">
    <location>
        <begin position="364"/>
        <end position="385"/>
    </location>
</feature>
<dbReference type="PANTHER" id="PTHR30074:SF4">
    <property type="entry name" value="NI_FE-HYDROGENASE 2 B-TYPE CYTOCHROME SUBUNIT-RELATED"/>
    <property type="match status" value="1"/>
</dbReference>
<feature type="transmembrane region" description="Helical" evidence="7">
    <location>
        <begin position="261"/>
        <end position="278"/>
    </location>
</feature>
<keyword evidence="5 7" id="KW-1133">Transmembrane helix</keyword>